<evidence type="ECO:0000256" key="7">
    <source>
        <dbReference type="ARBA" id="ARBA00004285"/>
    </source>
</evidence>
<comment type="catalytic activity">
    <reaction evidence="4">
        <text>tetradecanoate(out) = tetradecanoate(in)</text>
        <dbReference type="Rhea" id="RHEA:45252"/>
        <dbReference type="ChEBI" id="CHEBI:30807"/>
    </reaction>
    <physiologicalReaction direction="left-to-right" evidence="4">
        <dbReference type="Rhea" id="RHEA:45253"/>
    </physiologicalReaction>
</comment>
<keyword evidence="16" id="KW-0832">Ubl conjugation</keyword>
<evidence type="ECO:0000256" key="3">
    <source>
        <dbReference type="ARBA" id="ARBA00000934"/>
    </source>
</evidence>
<comment type="catalytic activity">
    <reaction evidence="1">
        <text>(9Z,12Z)-octadecadienoate(out) = (9Z,12Z)-octadecadienoate(in)</text>
        <dbReference type="Rhea" id="RHEA:45264"/>
        <dbReference type="ChEBI" id="CHEBI:30245"/>
    </reaction>
    <physiologicalReaction direction="left-to-right" evidence="1">
        <dbReference type="Rhea" id="RHEA:45265"/>
    </physiologicalReaction>
</comment>
<dbReference type="GO" id="GO:0005041">
    <property type="term" value="F:low-density lipoprotein particle receptor activity"/>
    <property type="evidence" value="ECO:0007669"/>
    <property type="project" value="TreeGrafter"/>
</dbReference>
<dbReference type="PRINTS" id="PR01609">
    <property type="entry name" value="CD36FAMILY"/>
</dbReference>
<comment type="similarity">
    <text evidence="10">Belongs to the CD36 family.</text>
</comment>
<evidence type="ECO:0000256" key="12">
    <source>
        <dbReference type="ARBA" id="ARBA00022448"/>
    </source>
</evidence>
<keyword evidence="12" id="KW-0813">Transport</keyword>
<keyword evidence="24" id="KW-0675">Receptor</keyword>
<dbReference type="GO" id="GO:0005901">
    <property type="term" value="C:caveola"/>
    <property type="evidence" value="ECO:0007669"/>
    <property type="project" value="TreeGrafter"/>
</dbReference>
<comment type="catalytic activity">
    <reaction evidence="2">
        <text>(9Z)-octadecenoate(out) = (9Z)-octadecenoate(in)</text>
        <dbReference type="Rhea" id="RHEA:33655"/>
        <dbReference type="ChEBI" id="CHEBI:30823"/>
    </reaction>
    <physiologicalReaction direction="left-to-right" evidence="2">
        <dbReference type="Rhea" id="RHEA:33656"/>
    </physiologicalReaction>
</comment>
<evidence type="ECO:0000313" key="33">
    <source>
        <dbReference type="Ensembl" id="ENSNNAP00000023809.1"/>
    </source>
</evidence>
<keyword evidence="23" id="KW-1015">Disulfide bond</keyword>
<dbReference type="AlphaFoldDB" id="A0A8C6Y5B0"/>
<keyword evidence="21 32" id="KW-0472">Membrane</keyword>
<keyword evidence="19" id="KW-0333">Golgi apparatus</keyword>
<evidence type="ECO:0000256" key="13">
    <source>
        <dbReference type="ARBA" id="ARBA00022475"/>
    </source>
</evidence>
<evidence type="ECO:0000256" key="21">
    <source>
        <dbReference type="ARBA" id="ARBA00023136"/>
    </source>
</evidence>
<dbReference type="PANTHER" id="PTHR11923:SF12">
    <property type="entry name" value="PLATELET GLYCOPROTEIN 4"/>
    <property type="match status" value="1"/>
</dbReference>
<keyword evidence="26" id="KW-0449">Lipoprotein</keyword>
<keyword evidence="34" id="KW-1185">Reference proteome</keyword>
<evidence type="ECO:0000256" key="27">
    <source>
        <dbReference type="ARBA" id="ARBA00023949"/>
    </source>
</evidence>
<keyword evidence="20" id="KW-0445">Lipid transport</keyword>
<protein>
    <recommendedName>
        <fullName evidence="11">Platelet glycoprotein 4</fullName>
    </recommendedName>
    <alternativeName>
        <fullName evidence="31">Glycoprotein IIIb</fullName>
    </alternativeName>
    <alternativeName>
        <fullName evidence="29">PAS IV</fullName>
    </alternativeName>
    <alternativeName>
        <fullName evidence="30">PAS-4</fullName>
    </alternativeName>
    <alternativeName>
        <fullName evidence="28">Platelet glycoprotein IV</fullName>
    </alternativeName>
</protein>
<feature type="transmembrane region" description="Helical" evidence="32">
    <location>
        <begin position="415"/>
        <end position="438"/>
    </location>
</feature>
<evidence type="ECO:0000256" key="26">
    <source>
        <dbReference type="ARBA" id="ARBA00023288"/>
    </source>
</evidence>
<dbReference type="GeneTree" id="ENSGT00940000153372"/>
<evidence type="ECO:0000256" key="22">
    <source>
        <dbReference type="ARBA" id="ARBA00023139"/>
    </source>
</evidence>
<evidence type="ECO:0000256" key="28">
    <source>
        <dbReference type="ARBA" id="ARBA00029966"/>
    </source>
</evidence>
<proteinExistence type="inferred from homology"/>
<dbReference type="GO" id="GO:0150094">
    <property type="term" value="P:amyloid-beta clearance by cellular catabolic process"/>
    <property type="evidence" value="ECO:0007669"/>
    <property type="project" value="TreeGrafter"/>
</dbReference>
<evidence type="ECO:0000256" key="24">
    <source>
        <dbReference type="ARBA" id="ARBA00023170"/>
    </source>
</evidence>
<evidence type="ECO:0000256" key="25">
    <source>
        <dbReference type="ARBA" id="ARBA00023180"/>
    </source>
</evidence>
<dbReference type="GO" id="GO:0009986">
    <property type="term" value="C:cell surface"/>
    <property type="evidence" value="ECO:0007669"/>
    <property type="project" value="TreeGrafter"/>
</dbReference>
<evidence type="ECO:0000256" key="18">
    <source>
        <dbReference type="ARBA" id="ARBA00022989"/>
    </source>
</evidence>
<evidence type="ECO:0000256" key="6">
    <source>
        <dbReference type="ARBA" id="ARBA00004221"/>
    </source>
</evidence>
<sequence length="444" mass="50026">MGCNRNCGLLTGAIIGAVLAILGGILIPVGNNLIEDTVKKETVLENGTTAYENWVIPGSPIYQQFWLFDVQNPEEVMKNGSAPILKEKGPYTYKTRYMPKVNITEHDDATLSYFLENIVLFQPDMSSGLESDKITTVNLAVVVSELSPKIHLSIQSKSKLLQIRTVKEILWGYEDPFLKLIPLPNIDNIVGVFYPFNKTFDGPYRIYSGKDDINKVGIIQSYKNNRYTTFGGDTAVFIYFFPPNFPTVQSSFHPFVDKSEKLGFFSSEVCRSIFATFESEETVKEIRLYRFVIPLSSFESPVNNPDNICFCTDMETSQNCTLDGILDLSSCKGGKPVYITLPHFLHANEQLFHHVEGMKPVEEEHKSFLDVEPITGFTLHYSKRLQMNIGTAIIGDEKAELFRSTVTDKIKLLNIVQIVLITLGSVMFLGFFIAFCVCRKKSSK</sequence>
<organism evidence="33 34">
    <name type="scientific">Naja naja</name>
    <name type="common">Indian cobra</name>
    <dbReference type="NCBI Taxonomy" id="35670"/>
    <lineage>
        <taxon>Eukaryota</taxon>
        <taxon>Metazoa</taxon>
        <taxon>Chordata</taxon>
        <taxon>Craniata</taxon>
        <taxon>Vertebrata</taxon>
        <taxon>Euteleostomi</taxon>
        <taxon>Lepidosauria</taxon>
        <taxon>Squamata</taxon>
        <taxon>Bifurcata</taxon>
        <taxon>Unidentata</taxon>
        <taxon>Episquamata</taxon>
        <taxon>Toxicofera</taxon>
        <taxon>Serpentes</taxon>
        <taxon>Colubroidea</taxon>
        <taxon>Elapidae</taxon>
        <taxon>Elapinae</taxon>
        <taxon>Naja</taxon>
    </lineage>
</organism>
<feature type="transmembrane region" description="Helical" evidence="32">
    <location>
        <begin position="7"/>
        <end position="29"/>
    </location>
</feature>
<dbReference type="InterPro" id="IPR005428">
    <property type="entry name" value="CD36/SCARB1/SNMP1"/>
</dbReference>
<keyword evidence="14" id="KW-1017">Isopeptide bond</keyword>
<evidence type="ECO:0000256" key="19">
    <source>
        <dbReference type="ARBA" id="ARBA00023034"/>
    </source>
</evidence>
<keyword evidence="25" id="KW-0325">Glycoprotein</keyword>
<keyword evidence="22" id="KW-0564">Palmitate</keyword>
<dbReference type="GO" id="GO:0005044">
    <property type="term" value="F:scavenger receptor activity"/>
    <property type="evidence" value="ECO:0007669"/>
    <property type="project" value="TreeGrafter"/>
</dbReference>
<reference evidence="33" key="1">
    <citation type="submission" date="2025-08" db="UniProtKB">
        <authorList>
            <consortium name="Ensembl"/>
        </authorList>
    </citation>
    <scope>IDENTIFICATION</scope>
</reference>
<comment type="catalytic activity">
    <reaction evidence="27">
        <text>tetracosanoate(out) = tetracosanoate(in)</text>
        <dbReference type="Rhea" id="RHEA:45260"/>
        <dbReference type="ChEBI" id="CHEBI:31014"/>
    </reaction>
    <physiologicalReaction direction="left-to-right" evidence="27">
        <dbReference type="Rhea" id="RHEA:45261"/>
    </physiologicalReaction>
</comment>
<evidence type="ECO:0000256" key="31">
    <source>
        <dbReference type="ARBA" id="ARBA00032780"/>
    </source>
</evidence>
<name>A0A8C6Y5B0_NAJNA</name>
<keyword evidence="17" id="KW-0130">Cell adhesion</keyword>
<dbReference type="GO" id="GO:0034383">
    <property type="term" value="P:low-density lipoprotein particle clearance"/>
    <property type="evidence" value="ECO:0007669"/>
    <property type="project" value="TreeGrafter"/>
</dbReference>
<evidence type="ECO:0000256" key="32">
    <source>
        <dbReference type="SAM" id="Phobius"/>
    </source>
</evidence>
<keyword evidence="15 32" id="KW-0812">Transmembrane</keyword>
<evidence type="ECO:0000256" key="15">
    <source>
        <dbReference type="ARBA" id="ARBA00022692"/>
    </source>
</evidence>
<keyword evidence="18 32" id="KW-1133">Transmembrane helix</keyword>
<comment type="subcellular location">
    <subcellularLocation>
        <location evidence="6">Apical cell membrane</location>
    </subcellularLocation>
    <subcellularLocation>
        <location evidence="9">Cell membrane</location>
        <topology evidence="9">Multi-pass membrane protein</topology>
    </subcellularLocation>
    <subcellularLocation>
        <location evidence="8">Golgi apparatus</location>
    </subcellularLocation>
    <subcellularLocation>
        <location evidence="7">Membrane raft</location>
    </subcellularLocation>
</comment>
<evidence type="ECO:0000256" key="30">
    <source>
        <dbReference type="ARBA" id="ARBA00032188"/>
    </source>
</evidence>
<dbReference type="GO" id="GO:0019915">
    <property type="term" value="P:lipid storage"/>
    <property type="evidence" value="ECO:0007669"/>
    <property type="project" value="TreeGrafter"/>
</dbReference>
<dbReference type="GO" id="GO:0006898">
    <property type="term" value="P:receptor-mediated endocytosis"/>
    <property type="evidence" value="ECO:0007669"/>
    <property type="project" value="TreeGrafter"/>
</dbReference>
<evidence type="ECO:0000256" key="11">
    <source>
        <dbReference type="ARBA" id="ARBA00020772"/>
    </source>
</evidence>
<evidence type="ECO:0000313" key="34">
    <source>
        <dbReference type="Proteomes" id="UP000694559"/>
    </source>
</evidence>
<dbReference type="GO" id="GO:0042953">
    <property type="term" value="P:lipoprotein transport"/>
    <property type="evidence" value="ECO:0007669"/>
    <property type="project" value="TreeGrafter"/>
</dbReference>
<accession>A0A8C6Y5B0</accession>
<evidence type="ECO:0000256" key="8">
    <source>
        <dbReference type="ARBA" id="ARBA00004555"/>
    </source>
</evidence>
<evidence type="ECO:0000256" key="2">
    <source>
        <dbReference type="ARBA" id="ARBA00000626"/>
    </source>
</evidence>
<evidence type="ECO:0000256" key="16">
    <source>
        <dbReference type="ARBA" id="ARBA00022843"/>
    </source>
</evidence>
<dbReference type="GO" id="GO:0005794">
    <property type="term" value="C:Golgi apparatus"/>
    <property type="evidence" value="ECO:0007669"/>
    <property type="project" value="UniProtKB-SubCell"/>
</dbReference>
<dbReference type="GO" id="GO:0016324">
    <property type="term" value="C:apical plasma membrane"/>
    <property type="evidence" value="ECO:0007669"/>
    <property type="project" value="UniProtKB-SubCell"/>
</dbReference>
<evidence type="ECO:0000256" key="23">
    <source>
        <dbReference type="ARBA" id="ARBA00023157"/>
    </source>
</evidence>
<dbReference type="InterPro" id="IPR002159">
    <property type="entry name" value="CD36_fam"/>
</dbReference>
<reference evidence="33" key="2">
    <citation type="submission" date="2025-09" db="UniProtKB">
        <authorList>
            <consortium name="Ensembl"/>
        </authorList>
    </citation>
    <scope>IDENTIFICATION</scope>
</reference>
<keyword evidence="13" id="KW-1003">Cell membrane</keyword>
<comment type="catalytic activity">
    <reaction evidence="3">
        <text>hexadecanoate(out) = hexadecanoate(in)</text>
        <dbReference type="Rhea" id="RHEA:45256"/>
        <dbReference type="ChEBI" id="CHEBI:7896"/>
    </reaction>
    <physiologicalReaction direction="left-to-right" evidence="3">
        <dbReference type="Rhea" id="RHEA:45257"/>
    </physiologicalReaction>
</comment>
<evidence type="ECO:0000256" key="5">
    <source>
        <dbReference type="ARBA" id="ARBA00001892"/>
    </source>
</evidence>
<dbReference type="Proteomes" id="UP000694559">
    <property type="component" value="Unplaced"/>
</dbReference>
<evidence type="ECO:0000256" key="14">
    <source>
        <dbReference type="ARBA" id="ARBA00022499"/>
    </source>
</evidence>
<comment type="catalytic activity">
    <reaction evidence="5">
        <text>butanoate(out) = butanoate(in)</text>
        <dbReference type="Rhea" id="RHEA:45248"/>
        <dbReference type="ChEBI" id="CHEBI:17968"/>
    </reaction>
    <physiologicalReaction direction="left-to-right" evidence="5">
        <dbReference type="Rhea" id="RHEA:45249"/>
    </physiologicalReaction>
</comment>
<dbReference type="Ensembl" id="ENSNNAT00000024964.1">
    <property type="protein sequence ID" value="ENSNNAP00000023809.1"/>
    <property type="gene ID" value="ENSNNAG00000015483.1"/>
</dbReference>
<evidence type="ECO:0000256" key="9">
    <source>
        <dbReference type="ARBA" id="ARBA00004651"/>
    </source>
</evidence>
<dbReference type="Pfam" id="PF01130">
    <property type="entry name" value="CD36"/>
    <property type="match status" value="1"/>
</dbReference>
<evidence type="ECO:0000256" key="10">
    <source>
        <dbReference type="ARBA" id="ARBA00010532"/>
    </source>
</evidence>
<dbReference type="PRINTS" id="PR01610">
    <property type="entry name" value="CD36ANTIGEN"/>
</dbReference>
<dbReference type="GO" id="GO:0007155">
    <property type="term" value="P:cell adhesion"/>
    <property type="evidence" value="ECO:0007669"/>
    <property type="project" value="UniProtKB-KW"/>
</dbReference>
<dbReference type="PANTHER" id="PTHR11923">
    <property type="entry name" value="SCAVENGER RECEPTOR CLASS B TYPE-1 SR-B1"/>
    <property type="match status" value="1"/>
</dbReference>
<evidence type="ECO:0000256" key="1">
    <source>
        <dbReference type="ARBA" id="ARBA00000542"/>
    </source>
</evidence>
<dbReference type="GO" id="GO:0044539">
    <property type="term" value="P:long-chain fatty acid import into cell"/>
    <property type="evidence" value="ECO:0007669"/>
    <property type="project" value="TreeGrafter"/>
</dbReference>
<evidence type="ECO:0000256" key="17">
    <source>
        <dbReference type="ARBA" id="ARBA00022889"/>
    </source>
</evidence>
<evidence type="ECO:0000256" key="20">
    <source>
        <dbReference type="ARBA" id="ARBA00023055"/>
    </source>
</evidence>
<evidence type="ECO:0000256" key="29">
    <source>
        <dbReference type="ARBA" id="ARBA00031821"/>
    </source>
</evidence>
<dbReference type="GO" id="GO:0030169">
    <property type="term" value="F:low-density lipoprotein particle binding"/>
    <property type="evidence" value="ECO:0007669"/>
    <property type="project" value="TreeGrafter"/>
</dbReference>
<evidence type="ECO:0000256" key="4">
    <source>
        <dbReference type="ARBA" id="ARBA00000996"/>
    </source>
</evidence>